<dbReference type="GO" id="GO:0006935">
    <property type="term" value="P:chemotaxis"/>
    <property type="evidence" value="ECO:0007669"/>
    <property type="project" value="InterPro"/>
</dbReference>
<protein>
    <submittedName>
        <fullName evidence="2">Purine-binding chemotaxis protein CheW</fullName>
    </submittedName>
</protein>
<evidence type="ECO:0000313" key="3">
    <source>
        <dbReference type="Proteomes" id="UP000198771"/>
    </source>
</evidence>
<feature type="domain" description="CheW-like" evidence="1">
    <location>
        <begin position="9"/>
        <end position="153"/>
    </location>
</feature>
<organism evidence="2 3">
    <name type="scientific">Desulfonatronum thiosulfatophilum</name>
    <dbReference type="NCBI Taxonomy" id="617002"/>
    <lineage>
        <taxon>Bacteria</taxon>
        <taxon>Pseudomonadati</taxon>
        <taxon>Thermodesulfobacteriota</taxon>
        <taxon>Desulfovibrionia</taxon>
        <taxon>Desulfovibrionales</taxon>
        <taxon>Desulfonatronaceae</taxon>
        <taxon>Desulfonatronum</taxon>
    </lineage>
</organism>
<evidence type="ECO:0000313" key="2">
    <source>
        <dbReference type="EMBL" id="SDB04862.1"/>
    </source>
</evidence>
<reference evidence="2 3" key="1">
    <citation type="submission" date="2016-10" db="EMBL/GenBank/DDBJ databases">
        <authorList>
            <person name="de Groot N.N."/>
        </authorList>
    </citation>
    <scope>NUCLEOTIDE SEQUENCE [LARGE SCALE GENOMIC DNA]</scope>
    <source>
        <strain evidence="2 3">ASO4-2</strain>
    </source>
</reference>
<proteinExistence type="predicted"/>
<dbReference type="PANTHER" id="PTHR22617">
    <property type="entry name" value="CHEMOTAXIS SENSOR HISTIDINE KINASE-RELATED"/>
    <property type="match status" value="1"/>
</dbReference>
<dbReference type="EMBL" id="FMXO01000001">
    <property type="protein sequence ID" value="SDB04862.1"/>
    <property type="molecule type" value="Genomic_DNA"/>
</dbReference>
<dbReference type="Proteomes" id="UP000198771">
    <property type="component" value="Unassembled WGS sequence"/>
</dbReference>
<dbReference type="GO" id="GO:0005829">
    <property type="term" value="C:cytosol"/>
    <property type="evidence" value="ECO:0007669"/>
    <property type="project" value="TreeGrafter"/>
</dbReference>
<dbReference type="Gene3D" id="2.40.50.180">
    <property type="entry name" value="CheA-289, Domain 4"/>
    <property type="match status" value="1"/>
</dbReference>
<sequence>MNEKIGKMLSQYLTFTLDRELYAMDIAKVREVLEYTEITRVPRTPEFLRGVINVRGRAVPVVDMRLKFGLSKTTQTVNTCIIIVEVDVDGESTILGALSDSVQEVIDLEPDQIEPAPRLGTRIKTEFIEGMGKSGDQFIIILNIDKIFSAEELSVVQDVGEEEGQAA</sequence>
<dbReference type="PANTHER" id="PTHR22617:SF41">
    <property type="entry name" value="CHEMOTAXIS SIGNAL TRANSDUCTION SYSTEM ADAPTOR PROTEIN CHEW"/>
    <property type="match status" value="1"/>
</dbReference>
<dbReference type="RefSeq" id="WP_092116384.1">
    <property type="nucleotide sequence ID" value="NZ_FMXO01000001.1"/>
</dbReference>
<dbReference type="AlphaFoldDB" id="A0A1G6A8Y2"/>
<dbReference type="SUPFAM" id="SSF50341">
    <property type="entry name" value="CheW-like"/>
    <property type="match status" value="1"/>
</dbReference>
<dbReference type="InterPro" id="IPR036061">
    <property type="entry name" value="CheW-like_dom_sf"/>
</dbReference>
<dbReference type="InterPro" id="IPR002545">
    <property type="entry name" value="CheW-lke_dom"/>
</dbReference>
<dbReference type="Gene3D" id="2.30.30.40">
    <property type="entry name" value="SH3 Domains"/>
    <property type="match status" value="1"/>
</dbReference>
<dbReference type="SMART" id="SM00260">
    <property type="entry name" value="CheW"/>
    <property type="match status" value="1"/>
</dbReference>
<dbReference type="GO" id="GO:0007165">
    <property type="term" value="P:signal transduction"/>
    <property type="evidence" value="ECO:0007669"/>
    <property type="project" value="InterPro"/>
</dbReference>
<accession>A0A1G6A8Y2</accession>
<dbReference type="STRING" id="617002.SAMN05660653_00243"/>
<dbReference type="CDD" id="cd00732">
    <property type="entry name" value="CheW"/>
    <property type="match status" value="1"/>
</dbReference>
<gene>
    <name evidence="2" type="ORF">SAMN05660653_00243</name>
</gene>
<keyword evidence="3" id="KW-1185">Reference proteome</keyword>
<dbReference type="OrthoDB" id="9790406at2"/>
<name>A0A1G6A8Y2_9BACT</name>
<dbReference type="PROSITE" id="PS50851">
    <property type="entry name" value="CHEW"/>
    <property type="match status" value="1"/>
</dbReference>
<dbReference type="InterPro" id="IPR039315">
    <property type="entry name" value="CheW"/>
</dbReference>
<evidence type="ECO:0000259" key="1">
    <source>
        <dbReference type="PROSITE" id="PS50851"/>
    </source>
</evidence>
<dbReference type="Pfam" id="PF01584">
    <property type="entry name" value="CheW"/>
    <property type="match status" value="1"/>
</dbReference>